<sequence>MPRISGMRSLRYALDVTKKPSRFNDDEWKEIWEHFEPFRLPKMLEVPSSKDLKSLFTTAGVMIASDDPWKQRLGFMYLYLDDRVEAKFTAGQWAEIIAYTVPHKPRKTMEVPAFDDLESMFNAAVKMITSDGPGVDREWNRRVGFTLLDIYFIYKDAETYGLNAGRTREKSYDVL</sequence>
<dbReference type="Proteomes" id="UP000018144">
    <property type="component" value="Unassembled WGS sequence"/>
</dbReference>
<gene>
    <name evidence="1" type="ORF">PCON_08575</name>
</gene>
<protein>
    <submittedName>
        <fullName evidence="1">Uncharacterized protein</fullName>
    </submittedName>
</protein>
<evidence type="ECO:0000313" key="2">
    <source>
        <dbReference type="Proteomes" id="UP000018144"/>
    </source>
</evidence>
<evidence type="ECO:0000313" key="1">
    <source>
        <dbReference type="EMBL" id="CCX30378.1"/>
    </source>
</evidence>
<dbReference type="EMBL" id="HF935439">
    <property type="protein sequence ID" value="CCX30378.1"/>
    <property type="molecule type" value="Genomic_DNA"/>
</dbReference>
<proteinExistence type="predicted"/>
<name>U4LEU5_PYROM</name>
<reference evidence="1 2" key="1">
    <citation type="journal article" date="2013" name="PLoS Genet.">
        <title>The genome and development-dependent transcriptomes of Pyronema confluens: a window into fungal evolution.</title>
        <authorList>
            <person name="Traeger S."/>
            <person name="Altegoer F."/>
            <person name="Freitag M."/>
            <person name="Gabaldon T."/>
            <person name="Kempken F."/>
            <person name="Kumar A."/>
            <person name="Marcet-Houben M."/>
            <person name="Poggeler S."/>
            <person name="Stajich J.E."/>
            <person name="Nowrousian M."/>
        </authorList>
    </citation>
    <scope>NUCLEOTIDE SEQUENCE [LARGE SCALE GENOMIC DNA]</scope>
    <source>
        <strain evidence="2">CBS 100304</strain>
        <tissue evidence="1">Vegetative mycelium</tissue>
    </source>
</reference>
<keyword evidence="2" id="KW-1185">Reference proteome</keyword>
<accession>U4LEU5</accession>
<dbReference type="AlphaFoldDB" id="U4LEU5"/>
<organism evidence="1 2">
    <name type="scientific">Pyronema omphalodes (strain CBS 100304)</name>
    <name type="common">Pyronema confluens</name>
    <dbReference type="NCBI Taxonomy" id="1076935"/>
    <lineage>
        <taxon>Eukaryota</taxon>
        <taxon>Fungi</taxon>
        <taxon>Dikarya</taxon>
        <taxon>Ascomycota</taxon>
        <taxon>Pezizomycotina</taxon>
        <taxon>Pezizomycetes</taxon>
        <taxon>Pezizales</taxon>
        <taxon>Pyronemataceae</taxon>
        <taxon>Pyronema</taxon>
    </lineage>
</organism>